<evidence type="ECO:0000313" key="3">
    <source>
        <dbReference type="Proteomes" id="UP000664167"/>
    </source>
</evidence>
<dbReference type="EMBL" id="JAFLRJ010000091">
    <property type="protein sequence ID" value="MBO0512161.1"/>
    <property type="molecule type" value="Genomic_DNA"/>
</dbReference>
<dbReference type="Pfam" id="PF01636">
    <property type="entry name" value="APH"/>
    <property type="match status" value="1"/>
</dbReference>
<dbReference type="PANTHER" id="PTHR21310:SF42">
    <property type="entry name" value="BIFUNCTIONAL AAC_APH"/>
    <property type="match status" value="1"/>
</dbReference>
<proteinExistence type="predicted"/>
<keyword evidence="3" id="KW-1185">Reference proteome</keyword>
<dbReference type="InterPro" id="IPR051678">
    <property type="entry name" value="AGP_Transferase"/>
</dbReference>
<name>A0A939JDL9_9ACTN</name>
<evidence type="ECO:0000259" key="1">
    <source>
        <dbReference type="Pfam" id="PF01636"/>
    </source>
</evidence>
<organism evidence="2 3">
    <name type="scientific">Streptomyces beijiangensis</name>
    <dbReference type="NCBI Taxonomy" id="163361"/>
    <lineage>
        <taxon>Bacteria</taxon>
        <taxon>Bacillati</taxon>
        <taxon>Actinomycetota</taxon>
        <taxon>Actinomycetes</taxon>
        <taxon>Kitasatosporales</taxon>
        <taxon>Streptomycetaceae</taxon>
        <taxon>Streptomyces</taxon>
    </lineage>
</organism>
<protein>
    <submittedName>
        <fullName evidence="2">Aminoglycoside phosphotransferase family protein</fullName>
    </submittedName>
</protein>
<gene>
    <name evidence="2" type="ORF">J0695_10105</name>
</gene>
<dbReference type="Proteomes" id="UP000664167">
    <property type="component" value="Unassembled WGS sequence"/>
</dbReference>
<accession>A0A939JDL9</accession>
<dbReference type="Gene3D" id="3.90.1200.10">
    <property type="match status" value="1"/>
</dbReference>
<dbReference type="SUPFAM" id="SSF56112">
    <property type="entry name" value="Protein kinase-like (PK-like)"/>
    <property type="match status" value="1"/>
</dbReference>
<reference evidence="2" key="1">
    <citation type="submission" date="2021-03" db="EMBL/GenBank/DDBJ databases">
        <title>Streptomyces poriferae sp. nov., a novel marine sponge-derived Actinobacteria species with anti-MRSA activity.</title>
        <authorList>
            <person name="Sandoval-Powers M."/>
            <person name="Kralova S."/>
            <person name="Nguyen G.-S."/>
            <person name="Fawwal D."/>
            <person name="Degnes K."/>
            <person name="Klinkenberg G."/>
            <person name="Sletta H."/>
            <person name="Wentzel A."/>
            <person name="Liles M.R."/>
        </authorList>
    </citation>
    <scope>NUCLEOTIDE SEQUENCE</scope>
    <source>
        <strain evidence="2">DSM 41794</strain>
    </source>
</reference>
<comment type="caution">
    <text evidence="2">The sequence shown here is derived from an EMBL/GenBank/DDBJ whole genome shotgun (WGS) entry which is preliminary data.</text>
</comment>
<feature type="domain" description="Aminoglycoside phosphotransferase" evidence="1">
    <location>
        <begin position="32"/>
        <end position="258"/>
    </location>
</feature>
<dbReference type="AlphaFoldDB" id="A0A939JDL9"/>
<dbReference type="PANTHER" id="PTHR21310">
    <property type="entry name" value="AMINOGLYCOSIDE PHOSPHOTRANSFERASE-RELATED-RELATED"/>
    <property type="match status" value="1"/>
</dbReference>
<dbReference type="InterPro" id="IPR002575">
    <property type="entry name" value="Aminoglycoside_PTrfase"/>
</dbReference>
<dbReference type="Gene3D" id="3.30.200.20">
    <property type="entry name" value="Phosphorylase Kinase, domain 1"/>
    <property type="match status" value="1"/>
</dbReference>
<dbReference type="InterPro" id="IPR011009">
    <property type="entry name" value="Kinase-like_dom_sf"/>
</dbReference>
<evidence type="ECO:0000313" key="2">
    <source>
        <dbReference type="EMBL" id="MBO0512161.1"/>
    </source>
</evidence>
<dbReference type="CDD" id="cd05155">
    <property type="entry name" value="APH_ChoK_like_1"/>
    <property type="match status" value="1"/>
</dbReference>
<dbReference type="RefSeq" id="WP_206961579.1">
    <property type="nucleotide sequence ID" value="NZ_BAAAJJ010000002.1"/>
</dbReference>
<sequence length="291" mass="31157">MHADEADIDTALVRRLLAAQFPQWAQLPVERFPSSGTVNAVYRLGDDMAVRLPRIASGVPDVATEHRWLPYLAPQLPTGIPAVLGKGVPGDGYPWPWTVCSWLDGANPVVDRLTDPGQLAKELAEFVAALQRIDPAGGPPAYRGGPLSEVDAETRAAIAELDRLGMVDAAAATAAWEESLHAPDWTGAPVWLHSDLMPGNLLTADGRLTGVIDFGTMGVGDPAADLIPAWNLLPPDARTAFRDALGPDDATWLRGRGWALSMSLIMLPYYRDTNPAMADNGRHVIGQVLPA</sequence>